<dbReference type="AlphaFoldDB" id="A0A1W2D3G5"/>
<name>A0A1W2D3G5_9PSEU</name>
<dbReference type="CDD" id="cd06261">
    <property type="entry name" value="TM_PBP2"/>
    <property type="match status" value="1"/>
</dbReference>
<dbReference type="EMBL" id="FWYC01000006">
    <property type="protein sequence ID" value="SMC92117.1"/>
    <property type="molecule type" value="Genomic_DNA"/>
</dbReference>
<comment type="similarity">
    <text evidence="5">Belongs to the binding-protein-dependent transport system permease family.</text>
</comment>
<gene>
    <name evidence="7" type="ORF">SAMN05660733_02703</name>
</gene>
<dbReference type="PANTHER" id="PTHR43376">
    <property type="entry name" value="OLIGOPEPTIDE TRANSPORT SYSTEM PERMEASE PROTEIN"/>
    <property type="match status" value="1"/>
</dbReference>
<dbReference type="eggNOG" id="COG0601">
    <property type="taxonomic scope" value="Bacteria"/>
</dbReference>
<keyword evidence="4 5" id="KW-0472">Membrane</keyword>
<sequence>MGYHLRKVAFYLVALWAAVTLNFVIPRLLPGNPVDILMAKLQQRGGSVDPAARQAYETLLGTGGRDSFAQEYLAYLRNLLRGDLGVSVSAFPAKVTDVIGDSLPWTIVLVGLATLISFVLGVGLGALVGWKRGTWLDSLVPATTMLSAVPYFWLALILVALLSSGLGWFPLNGGYDVVLDPGWSAEFLGSALYHGTLPALTIVLSSVGSWLLGMRNMMVSAMSEDYVLTARAKGLTGSRVMVRYAARNAVLPSVAGFAISLGFVVSGSIVTEQVFSYPGIGSKLLQAVQNNDYALMQGIFLVITIAVLGANLVVDLLYGLIDARTRDRSTVS</sequence>
<feature type="transmembrane region" description="Helical" evidence="5">
    <location>
        <begin position="249"/>
        <end position="275"/>
    </location>
</feature>
<dbReference type="PROSITE" id="PS50928">
    <property type="entry name" value="ABC_TM1"/>
    <property type="match status" value="1"/>
</dbReference>
<evidence type="ECO:0000256" key="5">
    <source>
        <dbReference type="RuleBase" id="RU363032"/>
    </source>
</evidence>
<dbReference type="SUPFAM" id="SSF161098">
    <property type="entry name" value="MetI-like"/>
    <property type="match status" value="1"/>
</dbReference>
<dbReference type="Gene3D" id="1.10.3720.10">
    <property type="entry name" value="MetI-like"/>
    <property type="match status" value="1"/>
</dbReference>
<feature type="transmembrane region" description="Helical" evidence="5">
    <location>
        <begin position="191"/>
        <end position="212"/>
    </location>
</feature>
<keyword evidence="5" id="KW-0813">Transport</keyword>
<evidence type="ECO:0000259" key="6">
    <source>
        <dbReference type="PROSITE" id="PS50928"/>
    </source>
</evidence>
<comment type="subcellular location">
    <subcellularLocation>
        <location evidence="5">Cell membrane</location>
        <topology evidence="5">Multi-pass membrane protein</topology>
    </subcellularLocation>
    <subcellularLocation>
        <location evidence="1">Membrane</location>
        <topology evidence="1">Multi-pass membrane protein</topology>
    </subcellularLocation>
</comment>
<evidence type="ECO:0000313" key="8">
    <source>
        <dbReference type="Proteomes" id="UP000192840"/>
    </source>
</evidence>
<organism evidence="7 8">
    <name type="scientific">Lentzea albidocapillata</name>
    <dbReference type="NCBI Taxonomy" id="40571"/>
    <lineage>
        <taxon>Bacteria</taxon>
        <taxon>Bacillati</taxon>
        <taxon>Actinomycetota</taxon>
        <taxon>Actinomycetes</taxon>
        <taxon>Pseudonocardiales</taxon>
        <taxon>Pseudonocardiaceae</taxon>
        <taxon>Lentzea</taxon>
    </lineage>
</organism>
<evidence type="ECO:0000313" key="7">
    <source>
        <dbReference type="EMBL" id="SMC92117.1"/>
    </source>
</evidence>
<feature type="transmembrane region" description="Helical" evidence="5">
    <location>
        <begin position="295"/>
        <end position="318"/>
    </location>
</feature>
<evidence type="ECO:0000256" key="2">
    <source>
        <dbReference type="ARBA" id="ARBA00022692"/>
    </source>
</evidence>
<dbReference type="PANTHER" id="PTHR43376:SF1">
    <property type="entry name" value="OLIGOPEPTIDE TRANSPORT SYSTEM PERMEASE PROTEIN"/>
    <property type="match status" value="1"/>
</dbReference>
<protein>
    <submittedName>
        <fullName evidence="7">Peptide/nickel transport system permease protein</fullName>
    </submittedName>
</protein>
<feature type="domain" description="ABC transmembrane type-1" evidence="6">
    <location>
        <begin position="103"/>
        <end position="318"/>
    </location>
</feature>
<dbReference type="GO" id="GO:0005886">
    <property type="term" value="C:plasma membrane"/>
    <property type="evidence" value="ECO:0007669"/>
    <property type="project" value="UniProtKB-SubCell"/>
</dbReference>
<dbReference type="InterPro" id="IPR000515">
    <property type="entry name" value="MetI-like"/>
</dbReference>
<dbReference type="RefSeq" id="WP_030478633.1">
    <property type="nucleotide sequence ID" value="NZ_FWYC01000006.1"/>
</dbReference>
<dbReference type="InterPro" id="IPR035906">
    <property type="entry name" value="MetI-like_sf"/>
</dbReference>
<keyword evidence="8" id="KW-1185">Reference proteome</keyword>
<feature type="transmembrane region" description="Helical" evidence="5">
    <location>
        <begin position="9"/>
        <end position="29"/>
    </location>
</feature>
<feature type="transmembrane region" description="Helical" evidence="5">
    <location>
        <begin position="105"/>
        <end position="130"/>
    </location>
</feature>
<proteinExistence type="inferred from homology"/>
<evidence type="ECO:0000256" key="1">
    <source>
        <dbReference type="ARBA" id="ARBA00004141"/>
    </source>
</evidence>
<evidence type="ECO:0000256" key="3">
    <source>
        <dbReference type="ARBA" id="ARBA00022989"/>
    </source>
</evidence>
<evidence type="ECO:0000256" key="4">
    <source>
        <dbReference type="ARBA" id="ARBA00023136"/>
    </source>
</evidence>
<dbReference type="Pfam" id="PF00528">
    <property type="entry name" value="BPD_transp_1"/>
    <property type="match status" value="1"/>
</dbReference>
<dbReference type="STRING" id="40571.SAMN05660733_02703"/>
<dbReference type="OrthoDB" id="9778910at2"/>
<accession>A0A1W2D3G5</accession>
<dbReference type="GO" id="GO:0055085">
    <property type="term" value="P:transmembrane transport"/>
    <property type="evidence" value="ECO:0007669"/>
    <property type="project" value="InterPro"/>
</dbReference>
<keyword evidence="2 5" id="KW-0812">Transmembrane</keyword>
<dbReference type="Proteomes" id="UP000192840">
    <property type="component" value="Unassembled WGS sequence"/>
</dbReference>
<feature type="transmembrane region" description="Helical" evidence="5">
    <location>
        <begin position="151"/>
        <end position="171"/>
    </location>
</feature>
<keyword evidence="3 5" id="KW-1133">Transmembrane helix</keyword>
<reference evidence="8" key="1">
    <citation type="submission" date="2017-04" db="EMBL/GenBank/DDBJ databases">
        <authorList>
            <person name="Varghese N."/>
            <person name="Submissions S."/>
        </authorList>
    </citation>
    <scope>NUCLEOTIDE SEQUENCE [LARGE SCALE GENOMIC DNA]</scope>
    <source>
        <strain evidence="8">DSM 44073</strain>
    </source>
</reference>